<gene>
    <name evidence="1" type="ORF">KA717_37995</name>
</gene>
<sequence>MSKLEQIETDILALSAKDLEALKQWFADLDYEHWDQQIEQDIANGRLEAFGQEALAEFQAGHCQTI</sequence>
<organism evidence="1">
    <name type="scientific">Woronichinia naegeliana WA131</name>
    <dbReference type="NCBI Taxonomy" id="2824559"/>
    <lineage>
        <taxon>Bacteria</taxon>
        <taxon>Bacillati</taxon>
        <taxon>Cyanobacteriota</taxon>
        <taxon>Cyanophyceae</taxon>
        <taxon>Synechococcales</taxon>
        <taxon>Coelosphaeriaceae</taxon>
        <taxon>Woronichinia</taxon>
    </lineage>
</organism>
<protein>
    <submittedName>
        <fullName evidence="1">Uncharacterized protein</fullName>
    </submittedName>
</protein>
<proteinExistence type="predicted"/>
<dbReference type="Proteomes" id="UP001065613">
    <property type="component" value="Chromosome"/>
</dbReference>
<name>A0A977KWC5_9CYAN</name>
<dbReference type="EMBL" id="CP073041">
    <property type="protein sequence ID" value="UXE61129.1"/>
    <property type="molecule type" value="Genomic_DNA"/>
</dbReference>
<evidence type="ECO:0000313" key="1">
    <source>
        <dbReference type="EMBL" id="UXE61129.1"/>
    </source>
</evidence>
<dbReference type="AlphaFoldDB" id="A0A977KWC5"/>
<dbReference type="KEGG" id="wna:KA717_37995"/>
<reference evidence="1" key="1">
    <citation type="submission" date="2021-04" db="EMBL/GenBank/DDBJ databases">
        <title>Genome sequence of Woronichinia naegeliana from Washington state freshwater lake bloom.</title>
        <authorList>
            <person name="Dreher T.W."/>
        </authorList>
    </citation>
    <scope>NUCLEOTIDE SEQUENCE</scope>
    <source>
        <strain evidence="1">WA131</strain>
    </source>
</reference>
<accession>A0A977KWC5</accession>